<accession>A0ABM4U2F6</accession>
<evidence type="ECO:0000256" key="3">
    <source>
        <dbReference type="ARBA" id="ARBA00023004"/>
    </source>
</evidence>
<protein>
    <submittedName>
        <fullName evidence="7">Photosynthetic NDH subunit of subcomplex B 3, chloroplastic-like isoform X1</fullName>
    </submittedName>
</protein>
<dbReference type="SUPFAM" id="SSF54292">
    <property type="entry name" value="2Fe-2S ferredoxin-like"/>
    <property type="match status" value="1"/>
</dbReference>
<keyword evidence="6" id="KW-1185">Reference proteome</keyword>
<dbReference type="InterPro" id="IPR001041">
    <property type="entry name" value="2Fe-2S_ferredoxin-type"/>
</dbReference>
<dbReference type="Proteomes" id="UP001652660">
    <property type="component" value="Chromosome 4c"/>
</dbReference>
<dbReference type="GeneID" id="140003748"/>
<reference evidence="7" key="1">
    <citation type="submission" date="2025-08" db="UniProtKB">
        <authorList>
            <consortium name="RefSeq"/>
        </authorList>
    </citation>
    <scope>IDENTIFICATION</scope>
    <source>
        <tissue evidence="7">Leaves</tissue>
    </source>
</reference>
<feature type="domain" description="2Fe-2S ferredoxin-type" evidence="5">
    <location>
        <begin position="133"/>
        <end position="180"/>
    </location>
</feature>
<organism evidence="6 7">
    <name type="scientific">Coffea arabica</name>
    <name type="common">Arabian coffee</name>
    <dbReference type="NCBI Taxonomy" id="13443"/>
    <lineage>
        <taxon>Eukaryota</taxon>
        <taxon>Viridiplantae</taxon>
        <taxon>Streptophyta</taxon>
        <taxon>Embryophyta</taxon>
        <taxon>Tracheophyta</taxon>
        <taxon>Spermatophyta</taxon>
        <taxon>Magnoliopsida</taxon>
        <taxon>eudicotyledons</taxon>
        <taxon>Gunneridae</taxon>
        <taxon>Pentapetalae</taxon>
        <taxon>asterids</taxon>
        <taxon>lamiids</taxon>
        <taxon>Gentianales</taxon>
        <taxon>Rubiaceae</taxon>
        <taxon>Ixoroideae</taxon>
        <taxon>Gardenieae complex</taxon>
        <taxon>Bertiereae - Coffeeae clade</taxon>
        <taxon>Coffeeae</taxon>
        <taxon>Coffea</taxon>
    </lineage>
</organism>
<keyword evidence="2" id="KW-0479">Metal-binding</keyword>
<name>A0ABM4U2F6_COFAR</name>
<dbReference type="RefSeq" id="XP_071901467.1">
    <property type="nucleotide sequence ID" value="XM_072045366.1"/>
</dbReference>
<gene>
    <name evidence="7" type="primary">LOC140003748</name>
</gene>
<dbReference type="Pfam" id="PF00111">
    <property type="entry name" value="Fer2"/>
    <property type="match status" value="1"/>
</dbReference>
<keyword evidence="3" id="KW-0408">Iron</keyword>
<sequence>MGILGLNSGARLAASFSVSSHSLKSSNFFPAPTMARTCARFQGADKQHLNLNLSKGKIRAVGSSAPDSQSAETSTTSQEPPAAVNFAFVSSVLLPDGTPDVHFRKACGGQKLRDIMLDSNVELYGPYARPLLNCGGGGTCGTCIVEVVEGRELLSPRTEKEKEKLKRNPRNWRLACQTTVGKPDSTGLVVIQQLPEWKMHEWNYGKQPPPEDASCYFL</sequence>
<dbReference type="InterPro" id="IPR001055">
    <property type="entry name" value="Adrenodoxin-like"/>
</dbReference>
<evidence type="ECO:0000256" key="2">
    <source>
        <dbReference type="ARBA" id="ARBA00022723"/>
    </source>
</evidence>
<proteinExistence type="predicted"/>
<evidence type="ECO:0000259" key="5">
    <source>
        <dbReference type="Pfam" id="PF00111"/>
    </source>
</evidence>
<dbReference type="PANTHER" id="PTHR23426:SF27">
    <property type="entry name" value="PHOTOSYNTHETIC NDH SUBUNIT OF SUBCOMPLEX B 3, CHLOROPLASTIC"/>
    <property type="match status" value="1"/>
</dbReference>
<dbReference type="InterPro" id="IPR012675">
    <property type="entry name" value="Beta-grasp_dom_sf"/>
</dbReference>
<keyword evidence="4" id="KW-0411">Iron-sulfur</keyword>
<evidence type="ECO:0000256" key="4">
    <source>
        <dbReference type="ARBA" id="ARBA00023014"/>
    </source>
</evidence>
<evidence type="ECO:0000313" key="7">
    <source>
        <dbReference type="RefSeq" id="XP_071901467.1"/>
    </source>
</evidence>
<dbReference type="InterPro" id="IPR036010">
    <property type="entry name" value="2Fe-2S_ferredoxin-like_sf"/>
</dbReference>
<evidence type="ECO:0000313" key="6">
    <source>
        <dbReference type="Proteomes" id="UP001652660"/>
    </source>
</evidence>
<keyword evidence="1" id="KW-0001">2Fe-2S</keyword>
<evidence type="ECO:0000256" key="1">
    <source>
        <dbReference type="ARBA" id="ARBA00022714"/>
    </source>
</evidence>
<dbReference type="Gene3D" id="3.10.20.30">
    <property type="match status" value="1"/>
</dbReference>
<dbReference type="PANTHER" id="PTHR23426">
    <property type="entry name" value="FERREDOXIN/ADRENODOXIN"/>
    <property type="match status" value="1"/>
</dbReference>